<sequence length="106" mass="12752">MIESLMIILSFLWGFLLTNHCSPGYNDFLSYMIKYHQRLLIMQYCFLPIFCFSVESSVFFFKLVFYWKQSKSLSLKKKTKRNPIMHWGKSKYRAISWLYITGFSST</sequence>
<evidence type="ECO:0000256" key="2">
    <source>
        <dbReference type="SAM" id="SignalP"/>
    </source>
</evidence>
<reference evidence="3" key="1">
    <citation type="thesis" date="2020" institute="ProQuest LLC" country="789 East Eisenhower Parkway, Ann Arbor, MI, USA">
        <title>Comparative Genomics and Chromosome Evolution.</title>
        <authorList>
            <person name="Mudd A.B."/>
        </authorList>
    </citation>
    <scope>NUCLEOTIDE SEQUENCE</scope>
    <source>
        <strain evidence="3">237g6f4</strain>
        <tissue evidence="3">Blood</tissue>
    </source>
</reference>
<feature type="chain" id="PRO_5043764772" evidence="2">
    <location>
        <begin position="22"/>
        <end position="106"/>
    </location>
</feature>
<gene>
    <name evidence="3" type="ORF">GDO81_021302</name>
</gene>
<accession>A0AAV6YYQ2</accession>
<name>A0AAV6YYQ2_ENGPU</name>
<dbReference type="AlphaFoldDB" id="A0AAV6YYQ2"/>
<protein>
    <submittedName>
        <fullName evidence="3">Uncharacterized protein</fullName>
    </submittedName>
</protein>
<dbReference type="Proteomes" id="UP000824782">
    <property type="component" value="Unassembled WGS sequence"/>
</dbReference>
<keyword evidence="1" id="KW-0472">Membrane</keyword>
<evidence type="ECO:0000256" key="1">
    <source>
        <dbReference type="SAM" id="Phobius"/>
    </source>
</evidence>
<dbReference type="EMBL" id="WNYA01015944">
    <property type="protein sequence ID" value="KAG8539166.1"/>
    <property type="molecule type" value="Genomic_DNA"/>
</dbReference>
<proteinExistence type="predicted"/>
<feature type="transmembrane region" description="Helical" evidence="1">
    <location>
        <begin position="39"/>
        <end position="67"/>
    </location>
</feature>
<keyword evidence="1" id="KW-0812">Transmembrane</keyword>
<keyword evidence="4" id="KW-1185">Reference proteome</keyword>
<keyword evidence="1" id="KW-1133">Transmembrane helix</keyword>
<keyword evidence="2" id="KW-0732">Signal</keyword>
<evidence type="ECO:0000313" key="4">
    <source>
        <dbReference type="Proteomes" id="UP000824782"/>
    </source>
</evidence>
<organism evidence="3 4">
    <name type="scientific">Engystomops pustulosus</name>
    <name type="common">Tungara frog</name>
    <name type="synonym">Physalaemus pustulosus</name>
    <dbReference type="NCBI Taxonomy" id="76066"/>
    <lineage>
        <taxon>Eukaryota</taxon>
        <taxon>Metazoa</taxon>
        <taxon>Chordata</taxon>
        <taxon>Craniata</taxon>
        <taxon>Vertebrata</taxon>
        <taxon>Euteleostomi</taxon>
        <taxon>Amphibia</taxon>
        <taxon>Batrachia</taxon>
        <taxon>Anura</taxon>
        <taxon>Neobatrachia</taxon>
        <taxon>Hyloidea</taxon>
        <taxon>Leptodactylidae</taxon>
        <taxon>Leiuperinae</taxon>
        <taxon>Engystomops</taxon>
    </lineage>
</organism>
<comment type="caution">
    <text evidence="3">The sequence shown here is derived from an EMBL/GenBank/DDBJ whole genome shotgun (WGS) entry which is preliminary data.</text>
</comment>
<evidence type="ECO:0000313" key="3">
    <source>
        <dbReference type="EMBL" id="KAG8539166.1"/>
    </source>
</evidence>
<feature type="signal peptide" evidence="2">
    <location>
        <begin position="1"/>
        <end position="21"/>
    </location>
</feature>